<dbReference type="InterPro" id="IPR052081">
    <property type="entry name" value="Dispatched_Hh_regulator"/>
</dbReference>
<dbReference type="EMBL" id="JAHQIW010007481">
    <property type="protein sequence ID" value="KAJ1374713.1"/>
    <property type="molecule type" value="Genomic_DNA"/>
</dbReference>
<keyword evidence="2 8" id="KW-0812">Transmembrane</keyword>
<reference evidence="10" key="1">
    <citation type="submission" date="2021-06" db="EMBL/GenBank/DDBJ databases">
        <title>Parelaphostrongylus tenuis whole genome reference sequence.</title>
        <authorList>
            <person name="Garwood T.J."/>
            <person name="Larsen P.A."/>
            <person name="Fountain-Jones N.M."/>
            <person name="Garbe J.R."/>
            <person name="Macchietto M.G."/>
            <person name="Kania S.A."/>
            <person name="Gerhold R.W."/>
            <person name="Richards J.E."/>
            <person name="Wolf T.M."/>
        </authorList>
    </citation>
    <scope>NUCLEOTIDE SEQUENCE</scope>
    <source>
        <strain evidence="10">MNPRO001-30</strain>
        <tissue evidence="10">Meninges</tissue>
    </source>
</reference>
<feature type="transmembrane region" description="Helical" evidence="8">
    <location>
        <begin position="869"/>
        <end position="893"/>
    </location>
</feature>
<dbReference type="GO" id="GO:0007224">
    <property type="term" value="P:smoothened signaling pathway"/>
    <property type="evidence" value="ECO:0007669"/>
    <property type="project" value="TreeGrafter"/>
</dbReference>
<feature type="transmembrane region" description="Helical" evidence="8">
    <location>
        <begin position="782"/>
        <end position="799"/>
    </location>
</feature>
<feature type="domain" description="SSD" evidence="9">
    <location>
        <begin position="398"/>
        <end position="507"/>
    </location>
</feature>
<feature type="transmembrane region" description="Helical" evidence="8">
    <location>
        <begin position="899"/>
        <end position="927"/>
    </location>
</feature>
<feature type="region of interest" description="Disordered" evidence="7">
    <location>
        <begin position="1"/>
        <end position="24"/>
    </location>
</feature>
<evidence type="ECO:0000256" key="4">
    <source>
        <dbReference type="ARBA" id="ARBA00023136"/>
    </source>
</evidence>
<feature type="compositionally biased region" description="Basic residues" evidence="7">
    <location>
        <begin position="8"/>
        <end position="17"/>
    </location>
</feature>
<dbReference type="Gene3D" id="1.20.1640.10">
    <property type="entry name" value="Multidrug efflux transporter AcrB transmembrane domain"/>
    <property type="match status" value="2"/>
</dbReference>
<dbReference type="PANTHER" id="PTHR45951:SF8">
    <property type="entry name" value="CHE-14 PROTEIN"/>
    <property type="match status" value="1"/>
</dbReference>
<evidence type="ECO:0000313" key="10">
    <source>
        <dbReference type="EMBL" id="KAJ1374713.1"/>
    </source>
</evidence>
<comment type="subcellular location">
    <subcellularLocation>
        <location evidence="1">Membrane</location>
        <topology evidence="1">Multi-pass membrane protein</topology>
    </subcellularLocation>
</comment>
<evidence type="ECO:0000256" key="2">
    <source>
        <dbReference type="ARBA" id="ARBA00022692"/>
    </source>
</evidence>
<evidence type="ECO:0000256" key="5">
    <source>
        <dbReference type="ARBA" id="ARBA00023180"/>
    </source>
</evidence>
<dbReference type="InterPro" id="IPR000731">
    <property type="entry name" value="SSD"/>
</dbReference>
<evidence type="ECO:0000313" key="11">
    <source>
        <dbReference type="Proteomes" id="UP001196413"/>
    </source>
</evidence>
<comment type="similarity">
    <text evidence="6">Belongs to the dispatched family.</text>
</comment>
<protein>
    <submittedName>
        <fullName evidence="10">Che-14p</fullName>
    </submittedName>
</protein>
<feature type="transmembrane region" description="Helical" evidence="8">
    <location>
        <begin position="482"/>
        <end position="507"/>
    </location>
</feature>
<feature type="transmembrane region" description="Helical" evidence="8">
    <location>
        <begin position="806"/>
        <end position="826"/>
    </location>
</feature>
<name>A0AAD5RE01_PARTN</name>
<accession>A0AAD5RE01</accession>
<dbReference type="GO" id="GO:0016020">
    <property type="term" value="C:membrane"/>
    <property type="evidence" value="ECO:0007669"/>
    <property type="project" value="UniProtKB-SubCell"/>
</dbReference>
<feature type="transmembrane region" description="Helical" evidence="8">
    <location>
        <begin position="832"/>
        <end position="857"/>
    </location>
</feature>
<feature type="transmembrane region" description="Helical" evidence="8">
    <location>
        <begin position="450"/>
        <end position="470"/>
    </location>
</feature>
<dbReference type="InterPro" id="IPR053958">
    <property type="entry name" value="HMGCR/SNAP/NPC1-like_SSD"/>
</dbReference>
<comment type="caution">
    <text evidence="10">The sequence shown here is derived from an EMBL/GenBank/DDBJ whole genome shotgun (WGS) entry which is preliminary data.</text>
</comment>
<evidence type="ECO:0000256" key="1">
    <source>
        <dbReference type="ARBA" id="ARBA00004141"/>
    </source>
</evidence>
<feature type="transmembrane region" description="Helical" evidence="8">
    <location>
        <begin position="41"/>
        <end position="61"/>
    </location>
</feature>
<evidence type="ECO:0000256" key="7">
    <source>
        <dbReference type="SAM" id="MobiDB-lite"/>
    </source>
</evidence>
<dbReference type="PANTHER" id="PTHR45951">
    <property type="entry name" value="PROTEIN DISPATCHED-RELATED"/>
    <property type="match status" value="1"/>
</dbReference>
<sequence>MGDDLRLRSRRRPRRRPVASSSSPMSLPLNNYSRLLYRRPLLVTAVALLLTGLLPITVLLFHPITLSRNAEIGFDTKDTEYSGTRQAWQKLQRTLRTSNRIDFANRPPLIQARSETDSSSTSAPERVKRSWTDQLMNAFNKFPCYDSPIPLMNHLTQVVIEVPNLSTIFELDFLEKICSMHDYIAKELSEFDDVTPYRNIWSIANFISCLSPNFLFNCTELTVSDVQFVKELIAFCIPYRDLLISCKIACKQTCSFCPDVPQNCTSAMMFDLFYRLLPRDLSASPLYLNTFLPIFTLTGYATQNIFVTLDRYNDLEEAIVRFMDVENLVVKELRMAQVERSQLSQQTIACLRSLFSQKSIKWTGNGREKGQLVAGGDGRFLVGIAGGRHRRRRRRHPLPFTVIRCRRLPRAYTQRHWFSRLLFALHLGFSAPEPGHLRASHRQDSFCECLAHTSSTMFLTSFSTAVPFFVNIASNVVVFRCFGLFAGVTLLINYLLVISFLPAFLILQRKYCSCFPSLPDIGIYIAKSFKEVLPWVVVQGRYVWLTGLSIVAIFASIVSIRDLHLPEYNPLQLFIASNPHEWYDNNAEKTFAFVEEKIAIPLFVRLVWGVKAVNSTAMFQPDAVTPLEADLSFSLATPQDVRKLAGTLASYRTLPFINYSETFWPEKFLNWSDEYPCVSGFVCCNISHPLFNNVYLDYCLRNSTSFIVISYNDTPLFDNNSFALTGYTALLPTQLSYSHRFHRLERSFNLLGALSSPGGWWAPEWAIISTWYDLQRSIVSDVRSSVVVSISVVALFSLLQLKMQAVAAVLTCMCIIMCATGCVVLLGWEVGVLEAVIVVLVVGLSFDYTLHFGAALPKTGCKSHRIRQAANLASTPVSLSAFTSFLAGASMLFSQTHAFLQVGVFLIVLTLTSWIFATFFFLPLLFFTLSSQKQCDDCANLVVHSYQMNEKVHS</sequence>
<evidence type="ECO:0000256" key="8">
    <source>
        <dbReference type="SAM" id="Phobius"/>
    </source>
</evidence>
<dbReference type="PROSITE" id="PS50156">
    <property type="entry name" value="SSD"/>
    <property type="match status" value="1"/>
</dbReference>
<dbReference type="SUPFAM" id="SSF82866">
    <property type="entry name" value="Multidrug efflux transporter AcrB transmembrane domain"/>
    <property type="match status" value="2"/>
</dbReference>
<dbReference type="Proteomes" id="UP001196413">
    <property type="component" value="Unassembled WGS sequence"/>
</dbReference>
<evidence type="ECO:0000259" key="9">
    <source>
        <dbReference type="PROSITE" id="PS50156"/>
    </source>
</evidence>
<organism evidence="10 11">
    <name type="scientific">Parelaphostrongylus tenuis</name>
    <name type="common">Meningeal worm</name>
    <dbReference type="NCBI Taxonomy" id="148309"/>
    <lineage>
        <taxon>Eukaryota</taxon>
        <taxon>Metazoa</taxon>
        <taxon>Ecdysozoa</taxon>
        <taxon>Nematoda</taxon>
        <taxon>Chromadorea</taxon>
        <taxon>Rhabditida</taxon>
        <taxon>Rhabditina</taxon>
        <taxon>Rhabditomorpha</taxon>
        <taxon>Strongyloidea</taxon>
        <taxon>Metastrongylidae</taxon>
        <taxon>Parelaphostrongylus</taxon>
    </lineage>
</organism>
<dbReference type="Pfam" id="PF12349">
    <property type="entry name" value="Sterol-sensing"/>
    <property type="match status" value="1"/>
</dbReference>
<evidence type="ECO:0000256" key="3">
    <source>
        <dbReference type="ARBA" id="ARBA00022989"/>
    </source>
</evidence>
<keyword evidence="4 8" id="KW-0472">Membrane</keyword>
<keyword evidence="5" id="KW-0325">Glycoprotein</keyword>
<dbReference type="GO" id="GO:0022857">
    <property type="term" value="F:transmembrane transporter activity"/>
    <property type="evidence" value="ECO:0007669"/>
    <property type="project" value="TreeGrafter"/>
</dbReference>
<dbReference type="AlphaFoldDB" id="A0AAD5RE01"/>
<feature type="transmembrane region" description="Helical" evidence="8">
    <location>
        <begin position="542"/>
        <end position="560"/>
    </location>
</feature>
<feature type="transmembrane region" description="Helical" evidence="8">
    <location>
        <begin position="744"/>
        <end position="762"/>
    </location>
</feature>
<keyword evidence="3 8" id="KW-1133">Transmembrane helix</keyword>
<keyword evidence="11" id="KW-1185">Reference proteome</keyword>
<gene>
    <name evidence="10" type="primary">CHE-14</name>
    <name evidence="10" type="ORF">KIN20_037464</name>
</gene>
<proteinExistence type="inferred from homology"/>
<evidence type="ECO:0000256" key="6">
    <source>
        <dbReference type="ARBA" id="ARBA00038046"/>
    </source>
</evidence>